<accession>A0A2S5DV09</accession>
<proteinExistence type="predicted"/>
<dbReference type="AlphaFoldDB" id="A0A2S5DV09"/>
<comment type="caution">
    <text evidence="2">The sequence shown here is derived from an EMBL/GenBank/DDBJ whole genome shotgun (WGS) entry which is preliminary data.</text>
</comment>
<dbReference type="Proteomes" id="UP000238655">
    <property type="component" value="Chromosome 1"/>
</dbReference>
<evidence type="ECO:0000256" key="1">
    <source>
        <dbReference type="SAM" id="MobiDB-lite"/>
    </source>
</evidence>
<reference evidence="2 3" key="1">
    <citation type="submission" date="2018-01" db="EMBL/GenBank/DDBJ databases">
        <title>Successful Treatment of Persistent Burkholderia cepacia Bacteremia with Ceftazidime-Avibactam.</title>
        <authorList>
            <person name="Tamma P."/>
            <person name="Fan Y."/>
            <person name="Bergman Y."/>
            <person name="Sick-Samuels A."/>
            <person name="Hsu A."/>
            <person name="Timp W."/>
            <person name="Simner P."/>
        </authorList>
    </citation>
    <scope>NUCLEOTIDE SEQUENCE [LARGE SCALE GENOMIC DNA]</scope>
    <source>
        <strain evidence="2 3">170816</strain>
    </source>
</reference>
<dbReference type="EMBL" id="PQVP01000002">
    <property type="protein sequence ID" value="POZ82915.1"/>
    <property type="molecule type" value="Genomic_DNA"/>
</dbReference>
<name>A0A2S5DV09_9BURK</name>
<sequence>MKGKQAIKKPRKAVAGGSNSLCVTGEAVWGVTRESVTSLRHPGGAASGDVEGRTGSSSCAQA</sequence>
<organism evidence="2 3">
    <name type="scientific">Burkholderia contaminans</name>
    <dbReference type="NCBI Taxonomy" id="488447"/>
    <lineage>
        <taxon>Bacteria</taxon>
        <taxon>Pseudomonadati</taxon>
        <taxon>Pseudomonadota</taxon>
        <taxon>Betaproteobacteria</taxon>
        <taxon>Burkholderiales</taxon>
        <taxon>Burkholderiaceae</taxon>
        <taxon>Burkholderia</taxon>
        <taxon>Burkholderia cepacia complex</taxon>
    </lineage>
</organism>
<gene>
    <name evidence="2" type="ORF">C3743_22350</name>
</gene>
<protein>
    <submittedName>
        <fullName evidence="2">Uncharacterized protein</fullName>
    </submittedName>
</protein>
<feature type="region of interest" description="Disordered" evidence="1">
    <location>
        <begin position="37"/>
        <end position="62"/>
    </location>
</feature>
<evidence type="ECO:0000313" key="2">
    <source>
        <dbReference type="EMBL" id="POZ82915.1"/>
    </source>
</evidence>
<evidence type="ECO:0000313" key="3">
    <source>
        <dbReference type="Proteomes" id="UP000238655"/>
    </source>
</evidence>